<feature type="chain" id="PRO_5046300796" evidence="1">
    <location>
        <begin position="18"/>
        <end position="337"/>
    </location>
</feature>
<keyword evidence="4" id="KW-1185">Reference proteome</keyword>
<organism evidence="3 4">
    <name type="scientific">Anaeramoeba flamelloides</name>
    <dbReference type="NCBI Taxonomy" id="1746091"/>
    <lineage>
        <taxon>Eukaryota</taxon>
        <taxon>Metamonada</taxon>
        <taxon>Anaeramoebidae</taxon>
        <taxon>Anaeramoeba</taxon>
    </lineage>
</organism>
<reference evidence="3" key="1">
    <citation type="submission" date="2022-08" db="EMBL/GenBank/DDBJ databases">
        <title>Novel sulfate-reducing endosymbionts in the free-living metamonad Anaeramoeba.</title>
        <authorList>
            <person name="Jerlstrom-Hultqvist J."/>
            <person name="Cepicka I."/>
            <person name="Gallot-Lavallee L."/>
            <person name="Salas-Leiva D."/>
            <person name="Curtis B.A."/>
            <person name="Zahonova K."/>
            <person name="Pipaliya S."/>
            <person name="Dacks J."/>
            <person name="Roger A.J."/>
        </authorList>
    </citation>
    <scope>NUCLEOTIDE SEQUENCE</scope>
    <source>
        <strain evidence="3">Schooner1</strain>
    </source>
</reference>
<dbReference type="Pfam" id="PF01841">
    <property type="entry name" value="Transglut_core"/>
    <property type="match status" value="1"/>
</dbReference>
<gene>
    <name evidence="3" type="ORF">M0813_17804</name>
</gene>
<feature type="domain" description="Transglutaminase-like" evidence="2">
    <location>
        <begin position="218"/>
        <end position="271"/>
    </location>
</feature>
<protein>
    <submittedName>
        <fullName evidence="3">Peptide-n(4)-(N-acetyl-beta-glucosaminyl)asparagine amidase</fullName>
    </submittedName>
</protein>
<comment type="caution">
    <text evidence="3">The sequence shown here is derived from an EMBL/GenBank/DDBJ whole genome shotgun (WGS) entry which is preliminary data.</text>
</comment>
<proteinExistence type="predicted"/>
<dbReference type="SUPFAM" id="SSF54001">
    <property type="entry name" value="Cysteine proteinases"/>
    <property type="match status" value="1"/>
</dbReference>
<name>A0ABQ8YU60_9EUKA</name>
<dbReference type="Gene3D" id="3.10.620.30">
    <property type="match status" value="1"/>
</dbReference>
<sequence length="337" mass="39261">MKVFFLFFLIVLPFISATTFWSVQDSSGDVYGALDLTESDFKLWYSQFPKIVNTTISSCEIDIVADRDTLLSLYQHGRLTINSITPLHTILFKDFVNTVVANSETPRDLISSVTKKAALQLFSMYSGVDPQKVQYEPNLSIEEYEKRALIVLNWVKSYIKWYNQECLVCGYSKTSFLGMQAPNGTEKKIKCDYDTEVYHCPSCGSYYRFPRFRNFTQLTNQAFGRCSEHSKVFYTVMEALGYTPRYIVCYCNHVWVELFLNNAWYHTDPSEAFFNNPYVYETHWGWKLNWIFGHEPTSVVDVLSRYTHHYSDCIKRRAMSQETLDKILNEANEILNG</sequence>
<evidence type="ECO:0000256" key="1">
    <source>
        <dbReference type="SAM" id="SignalP"/>
    </source>
</evidence>
<evidence type="ECO:0000313" key="3">
    <source>
        <dbReference type="EMBL" id="KAJ6248146.1"/>
    </source>
</evidence>
<accession>A0ABQ8YU60</accession>
<dbReference type="Proteomes" id="UP001150062">
    <property type="component" value="Unassembled WGS sequence"/>
</dbReference>
<dbReference type="SMART" id="SM00460">
    <property type="entry name" value="TGc"/>
    <property type="match status" value="1"/>
</dbReference>
<evidence type="ECO:0000259" key="2">
    <source>
        <dbReference type="SMART" id="SM00460"/>
    </source>
</evidence>
<dbReference type="InterPro" id="IPR038765">
    <property type="entry name" value="Papain-like_cys_pep_sf"/>
</dbReference>
<keyword evidence="1" id="KW-0732">Signal</keyword>
<evidence type="ECO:0000313" key="4">
    <source>
        <dbReference type="Proteomes" id="UP001150062"/>
    </source>
</evidence>
<dbReference type="InterPro" id="IPR002931">
    <property type="entry name" value="Transglutaminase-like"/>
</dbReference>
<dbReference type="EMBL" id="JAOAOG010000116">
    <property type="protein sequence ID" value="KAJ6248146.1"/>
    <property type="molecule type" value="Genomic_DNA"/>
</dbReference>
<feature type="signal peptide" evidence="1">
    <location>
        <begin position="1"/>
        <end position="17"/>
    </location>
</feature>